<gene>
    <name evidence="2" type="ORF">ACFSYJ_33250</name>
</gene>
<reference evidence="3" key="1">
    <citation type="journal article" date="2019" name="Int. J. Syst. Evol. Microbiol.">
        <title>The Global Catalogue of Microorganisms (GCM) 10K type strain sequencing project: providing services to taxonomists for standard genome sequencing and annotation.</title>
        <authorList>
            <consortium name="The Broad Institute Genomics Platform"/>
            <consortium name="The Broad Institute Genome Sequencing Center for Infectious Disease"/>
            <person name="Wu L."/>
            <person name="Ma J."/>
        </authorList>
    </citation>
    <scope>NUCLEOTIDE SEQUENCE [LARGE SCALE GENOMIC DNA]</scope>
    <source>
        <strain evidence="3">CGMCC 4.7643</strain>
    </source>
</reference>
<feature type="transmembrane region" description="Helical" evidence="1">
    <location>
        <begin position="104"/>
        <end position="128"/>
    </location>
</feature>
<feature type="transmembrane region" description="Helical" evidence="1">
    <location>
        <begin position="140"/>
        <end position="163"/>
    </location>
</feature>
<keyword evidence="1" id="KW-0812">Transmembrane</keyword>
<evidence type="ECO:0000313" key="3">
    <source>
        <dbReference type="Proteomes" id="UP001597419"/>
    </source>
</evidence>
<feature type="transmembrane region" description="Helical" evidence="1">
    <location>
        <begin position="46"/>
        <end position="67"/>
    </location>
</feature>
<proteinExistence type="predicted"/>
<sequence>MSAPTSIRPLARRRILALSGIFLIAANLRAALTSVGPVVNDIRDDLRLSALAVSALTSVPLLAFALVSPVAPALAKRIGLERTLAAAVALLAVGTVVRSLHPGWLLWAGTVLVGAAIAVLNVTLPALVKRDFPARIGPLTGAYTAVQSCFAAGAAGLAASIAASPEAGWRLAIGAWAALAVLALLGFLPLLFHRGTAPEPVSRPERGPAASPWRSAIGWQVSVFMGLQSMFFYVLLTWMSPIEQAAGTSPVEAGLHQSFLNFGSLGGSLLCSWLLHRVRDLRPIAIGGGALMLGSILGLIGAPRLAGIWSWSAGLASGVCLVLALSLFGLRTRDHHDAAALSGMAQSLGYALAATGPALLGLLHDLTGGWTIPLLALGTVTCGQLAVGVFAARRGVLGSPTGT</sequence>
<dbReference type="SUPFAM" id="SSF103473">
    <property type="entry name" value="MFS general substrate transporter"/>
    <property type="match status" value="1"/>
</dbReference>
<comment type="caution">
    <text evidence="2">The sequence shown here is derived from an EMBL/GenBank/DDBJ whole genome shotgun (WGS) entry which is preliminary data.</text>
</comment>
<protein>
    <submittedName>
        <fullName evidence="2">MFS transporter</fullName>
    </submittedName>
</protein>
<feature type="transmembrane region" description="Helical" evidence="1">
    <location>
        <begin position="340"/>
        <end position="364"/>
    </location>
</feature>
<dbReference type="RefSeq" id="WP_345400439.1">
    <property type="nucleotide sequence ID" value="NZ_BAABHG010000011.1"/>
</dbReference>
<accession>A0ABW5GRQ2</accession>
<name>A0ABW5GRQ2_9PSEU</name>
<dbReference type="InterPro" id="IPR036259">
    <property type="entry name" value="MFS_trans_sf"/>
</dbReference>
<dbReference type="InterPro" id="IPR011701">
    <property type="entry name" value="MFS"/>
</dbReference>
<feature type="transmembrane region" description="Helical" evidence="1">
    <location>
        <begin position="283"/>
        <end position="302"/>
    </location>
</feature>
<dbReference type="Gene3D" id="1.20.1250.20">
    <property type="entry name" value="MFS general substrate transporter like domains"/>
    <property type="match status" value="1"/>
</dbReference>
<evidence type="ECO:0000256" key="1">
    <source>
        <dbReference type="SAM" id="Phobius"/>
    </source>
</evidence>
<dbReference type="PANTHER" id="PTHR23523:SF2">
    <property type="entry name" value="2-NITROIMIDAZOLE TRANSPORTER"/>
    <property type="match status" value="1"/>
</dbReference>
<dbReference type="EMBL" id="JBHUKU010000021">
    <property type="protein sequence ID" value="MFD2463521.1"/>
    <property type="molecule type" value="Genomic_DNA"/>
</dbReference>
<feature type="transmembrane region" description="Helical" evidence="1">
    <location>
        <begin position="213"/>
        <end position="239"/>
    </location>
</feature>
<dbReference type="Proteomes" id="UP001597419">
    <property type="component" value="Unassembled WGS sequence"/>
</dbReference>
<feature type="transmembrane region" description="Helical" evidence="1">
    <location>
        <begin position="370"/>
        <end position="392"/>
    </location>
</feature>
<dbReference type="Pfam" id="PF07690">
    <property type="entry name" value="MFS_1"/>
    <property type="match status" value="1"/>
</dbReference>
<organism evidence="2 3">
    <name type="scientific">Amycolatopsis samaneae</name>
    <dbReference type="NCBI Taxonomy" id="664691"/>
    <lineage>
        <taxon>Bacteria</taxon>
        <taxon>Bacillati</taxon>
        <taxon>Actinomycetota</taxon>
        <taxon>Actinomycetes</taxon>
        <taxon>Pseudonocardiales</taxon>
        <taxon>Pseudonocardiaceae</taxon>
        <taxon>Amycolatopsis</taxon>
    </lineage>
</organism>
<dbReference type="InterPro" id="IPR052524">
    <property type="entry name" value="MFS_Cyanate_Porter"/>
</dbReference>
<keyword evidence="1" id="KW-0472">Membrane</keyword>
<feature type="transmembrane region" description="Helical" evidence="1">
    <location>
        <begin position="79"/>
        <end position="98"/>
    </location>
</feature>
<evidence type="ECO:0000313" key="2">
    <source>
        <dbReference type="EMBL" id="MFD2463521.1"/>
    </source>
</evidence>
<dbReference type="PANTHER" id="PTHR23523">
    <property type="match status" value="1"/>
</dbReference>
<keyword evidence="3" id="KW-1185">Reference proteome</keyword>
<feature type="transmembrane region" description="Helical" evidence="1">
    <location>
        <begin position="169"/>
        <end position="192"/>
    </location>
</feature>
<keyword evidence="1" id="KW-1133">Transmembrane helix</keyword>
<feature type="transmembrane region" description="Helical" evidence="1">
    <location>
        <begin position="259"/>
        <end position="276"/>
    </location>
</feature>
<feature type="transmembrane region" description="Helical" evidence="1">
    <location>
        <begin position="308"/>
        <end position="328"/>
    </location>
</feature>